<feature type="domain" description="ABC transmembrane type-1" evidence="9">
    <location>
        <begin position="17"/>
        <end position="305"/>
    </location>
</feature>
<feature type="transmembrane region" description="Helical" evidence="7">
    <location>
        <begin position="61"/>
        <end position="80"/>
    </location>
</feature>
<dbReference type="EMBL" id="QFAY01000002">
    <property type="protein sequence ID" value="MBP2620033.1"/>
    <property type="molecule type" value="Genomic_DNA"/>
</dbReference>
<dbReference type="SMART" id="SM00382">
    <property type="entry name" value="AAA"/>
    <property type="match status" value="1"/>
</dbReference>
<keyword evidence="4 10" id="KW-0067">ATP-binding</keyword>
<keyword evidence="6 7" id="KW-0472">Membrane</keyword>
<feature type="transmembrane region" description="Helical" evidence="7">
    <location>
        <begin position="12"/>
        <end position="29"/>
    </location>
</feature>
<dbReference type="PANTHER" id="PTHR43394:SF1">
    <property type="entry name" value="ATP-BINDING CASSETTE SUB-FAMILY B MEMBER 10, MITOCHONDRIAL"/>
    <property type="match status" value="1"/>
</dbReference>
<feature type="transmembrane region" description="Helical" evidence="7">
    <location>
        <begin position="125"/>
        <end position="145"/>
    </location>
</feature>
<keyword evidence="3" id="KW-0547">Nucleotide-binding</keyword>
<dbReference type="InterPro" id="IPR027417">
    <property type="entry name" value="P-loop_NTPase"/>
</dbReference>
<evidence type="ECO:0000256" key="7">
    <source>
        <dbReference type="SAM" id="Phobius"/>
    </source>
</evidence>
<dbReference type="InterPro" id="IPR017871">
    <property type="entry name" value="ABC_transporter-like_CS"/>
</dbReference>
<feature type="transmembrane region" description="Helical" evidence="7">
    <location>
        <begin position="157"/>
        <end position="180"/>
    </location>
</feature>
<reference evidence="10 11" key="1">
    <citation type="submission" date="2018-05" db="EMBL/GenBank/DDBJ databases">
        <title>Draft genome sequence of Streptococcus panodentis CCUG 70867T.</title>
        <authorList>
            <person name="Salva-Serra F."/>
            <person name="Mendez V."/>
            <person name="Jaen-Luchoro D."/>
            <person name="Gonzales-Siles L."/>
            <person name="Karlsson R."/>
            <person name="Engstrom-Jakobsson H."/>
            <person name="Busquets A."/>
            <person name="Gomila M."/>
            <person name="Pineiro-Iglesias B."/>
            <person name="Bennasar-Figueras A."/>
            <person name="Seeger M."/>
            <person name="Moore E."/>
        </authorList>
    </citation>
    <scope>NUCLEOTIDE SEQUENCE [LARGE SCALE GENOMIC DNA]</scope>
    <source>
        <strain evidence="10 11">CCUG 70867</strain>
    </source>
</reference>
<evidence type="ECO:0000259" key="9">
    <source>
        <dbReference type="PROSITE" id="PS50929"/>
    </source>
</evidence>
<dbReference type="SUPFAM" id="SSF52540">
    <property type="entry name" value="P-loop containing nucleoside triphosphate hydrolases"/>
    <property type="match status" value="1"/>
</dbReference>
<evidence type="ECO:0000256" key="6">
    <source>
        <dbReference type="ARBA" id="ARBA00023136"/>
    </source>
</evidence>
<evidence type="ECO:0000256" key="2">
    <source>
        <dbReference type="ARBA" id="ARBA00022692"/>
    </source>
</evidence>
<dbReference type="Gene3D" id="1.20.1560.10">
    <property type="entry name" value="ABC transporter type 1, transmembrane domain"/>
    <property type="match status" value="1"/>
</dbReference>
<proteinExistence type="predicted"/>
<dbReference type="InterPro" id="IPR036640">
    <property type="entry name" value="ABC1_TM_sf"/>
</dbReference>
<sequence length="589" mass="65087">MFKLFKRLTVREVSMIVLSVLFTFLTVYLELEVPTYISTITELLQTSGTTLADLWEPGLKMLGLSFTSLLSAIMVGFFAARTAASFTQSLRSDIFNRVLDYSQTEIKKFSIPSLLTRTTNDITQVQTLITMGLQVVTRGPIMAIWAMTKIIGKSENWLLAVVAAVAVNVLMSVILLTLAFPKQTIIQKLTDKLNSVTRESLTGIRVVRAYNAEDYQDNKFAAANDEVTRLNLFVNRLMAMMNPIMMGISSGLTLAIYWIGAYLIQAASLQDRLPLFSDMVVFMSYAMQVVMGFLLMGVLFIVLPRTIVSAGRINEVLALHSSIESPAHPKTAAEGVKGEVVFQDVSFRYAKNSEAVIEHVNFTAKAGETVAFIGSTGSGKSTLVNLIPRFYDVTEGEILVDGVNVQDYQLEDLRNKVGYIPQKAVLFSGDIAGNMDFGYSAESPLDDDKMWQALELAQAKPFVEEKENGLQAEVAQGGTNFSGGQRQRLAIARALARKPEILIFDDSFSALDYKTDRILRSELAEQTQDMTKLIVAQRISTIMDADQILVLDAGKVVGQGTHKELLAANEVYQEIAYSQLSKEELENGK</sequence>
<dbReference type="Pfam" id="PF00664">
    <property type="entry name" value="ABC_membrane"/>
    <property type="match status" value="1"/>
</dbReference>
<dbReference type="PROSITE" id="PS00211">
    <property type="entry name" value="ABC_TRANSPORTER_1"/>
    <property type="match status" value="1"/>
</dbReference>
<evidence type="ECO:0000256" key="3">
    <source>
        <dbReference type="ARBA" id="ARBA00022741"/>
    </source>
</evidence>
<dbReference type="InterPro" id="IPR039421">
    <property type="entry name" value="Type_1_exporter"/>
</dbReference>
<accession>A0ABS5ATY8</accession>
<dbReference type="InterPro" id="IPR003593">
    <property type="entry name" value="AAA+_ATPase"/>
</dbReference>
<evidence type="ECO:0000259" key="8">
    <source>
        <dbReference type="PROSITE" id="PS50893"/>
    </source>
</evidence>
<evidence type="ECO:0000313" key="11">
    <source>
        <dbReference type="Proteomes" id="UP001519349"/>
    </source>
</evidence>
<dbReference type="PROSITE" id="PS50893">
    <property type="entry name" value="ABC_TRANSPORTER_2"/>
    <property type="match status" value="1"/>
</dbReference>
<dbReference type="InterPro" id="IPR003439">
    <property type="entry name" value="ABC_transporter-like_ATP-bd"/>
</dbReference>
<dbReference type="PROSITE" id="PS50929">
    <property type="entry name" value="ABC_TM1F"/>
    <property type="match status" value="1"/>
</dbReference>
<keyword evidence="2 7" id="KW-0812">Transmembrane</keyword>
<dbReference type="GO" id="GO:0005524">
    <property type="term" value="F:ATP binding"/>
    <property type="evidence" value="ECO:0007669"/>
    <property type="project" value="UniProtKB-KW"/>
</dbReference>
<dbReference type="CDD" id="cd18548">
    <property type="entry name" value="ABC_6TM_Tm287_like"/>
    <property type="match status" value="1"/>
</dbReference>
<dbReference type="Gene3D" id="3.40.50.300">
    <property type="entry name" value="P-loop containing nucleotide triphosphate hydrolases"/>
    <property type="match status" value="1"/>
</dbReference>
<organism evidence="10 11">
    <name type="scientific">Streptococcus panodentis</name>
    <dbReference type="NCBI Taxonomy" id="1581472"/>
    <lineage>
        <taxon>Bacteria</taxon>
        <taxon>Bacillati</taxon>
        <taxon>Bacillota</taxon>
        <taxon>Bacilli</taxon>
        <taxon>Lactobacillales</taxon>
        <taxon>Streptococcaceae</taxon>
        <taxon>Streptococcus</taxon>
    </lineage>
</organism>
<feature type="transmembrane region" description="Helical" evidence="7">
    <location>
        <begin position="244"/>
        <end position="265"/>
    </location>
</feature>
<dbReference type="InterPro" id="IPR011527">
    <property type="entry name" value="ABC1_TM_dom"/>
</dbReference>
<comment type="subcellular location">
    <subcellularLocation>
        <location evidence="1">Cell membrane</location>
        <topology evidence="1">Multi-pass membrane protein</topology>
    </subcellularLocation>
</comment>
<dbReference type="Proteomes" id="UP001519349">
    <property type="component" value="Unassembled WGS sequence"/>
</dbReference>
<feature type="transmembrane region" description="Helical" evidence="7">
    <location>
        <begin position="285"/>
        <end position="303"/>
    </location>
</feature>
<evidence type="ECO:0000256" key="1">
    <source>
        <dbReference type="ARBA" id="ARBA00004651"/>
    </source>
</evidence>
<dbReference type="SUPFAM" id="SSF90123">
    <property type="entry name" value="ABC transporter transmembrane region"/>
    <property type="match status" value="1"/>
</dbReference>
<comment type="caution">
    <text evidence="10">The sequence shown here is derived from an EMBL/GenBank/DDBJ whole genome shotgun (WGS) entry which is preliminary data.</text>
</comment>
<evidence type="ECO:0000256" key="5">
    <source>
        <dbReference type="ARBA" id="ARBA00022989"/>
    </source>
</evidence>
<dbReference type="PANTHER" id="PTHR43394">
    <property type="entry name" value="ATP-DEPENDENT PERMEASE MDL1, MITOCHONDRIAL"/>
    <property type="match status" value="1"/>
</dbReference>
<protein>
    <submittedName>
        <fullName evidence="10">Multidrug ABC transporter ATP-binding protein</fullName>
    </submittedName>
</protein>
<keyword evidence="5 7" id="KW-1133">Transmembrane helix</keyword>
<gene>
    <name evidence="10" type="ORF">DHL47_01520</name>
</gene>
<evidence type="ECO:0000256" key="4">
    <source>
        <dbReference type="ARBA" id="ARBA00022840"/>
    </source>
</evidence>
<dbReference type="RefSeq" id="WP_209550657.1">
    <property type="nucleotide sequence ID" value="NZ_QFAY01000002.1"/>
</dbReference>
<name>A0ABS5ATY8_9STRE</name>
<feature type="domain" description="ABC transporter" evidence="8">
    <location>
        <begin position="340"/>
        <end position="578"/>
    </location>
</feature>
<keyword evidence="11" id="KW-1185">Reference proteome</keyword>
<evidence type="ECO:0000313" key="10">
    <source>
        <dbReference type="EMBL" id="MBP2620033.1"/>
    </source>
</evidence>
<dbReference type="Pfam" id="PF00005">
    <property type="entry name" value="ABC_tran"/>
    <property type="match status" value="1"/>
</dbReference>